<accession>A0A9N8HER0</accession>
<keyword evidence="3" id="KW-1185">Reference proteome</keyword>
<comment type="caution">
    <text evidence="2">The sequence shown here is derived from an EMBL/GenBank/DDBJ whole genome shotgun (WGS) entry which is preliminary data.</text>
</comment>
<dbReference type="EMBL" id="CAICTM010000420">
    <property type="protein sequence ID" value="CAB9510117.1"/>
    <property type="molecule type" value="Genomic_DNA"/>
</dbReference>
<sequence length="443" mass="51358">MPFSVAMKRHWLQMPCLLFLGLLLFEYGLEANYSERGERSDLLLDDQLPDTEPFLEVPLWEDLGLEYCRFPDFYDESRHRYSLGQEEHWVESGWKHREELKTASYNFDPSKIKDNTNEYYQMLLRTQQPRFNFTSLKIQRNISFLHLGKAGGSSIGCHLAESRRYVRKHCDPALMRRPVPMSPLSLHVNCFNHMSGHQYCLDINDSFLVNARHPIDRIASWYLYEHPLNHQVNYAERDYHCGDLMLFSCYPTFDALVSNGLAGSPPPNLKEQPLRMQSNLTQSQCAQWAWAAVQGHIPSTYHNFYNYDWYTHRLFNMEEEDDSDAKTAPSKEIFVIRAEHMVHDWKTINRLLGGPDTQYSWPESLGTPQNSAQQKVLPVSTTNASSFGIQNLCRALCLEILTYKRLLSEAVNLGAADLKLSLEELGEVCPDEAAFVTRQQCRR</sequence>
<evidence type="ECO:0000313" key="2">
    <source>
        <dbReference type="EMBL" id="CAB9510117.1"/>
    </source>
</evidence>
<evidence type="ECO:0000256" key="1">
    <source>
        <dbReference type="SAM" id="SignalP"/>
    </source>
</evidence>
<evidence type="ECO:0000313" key="3">
    <source>
        <dbReference type="Proteomes" id="UP001153069"/>
    </source>
</evidence>
<feature type="signal peptide" evidence="1">
    <location>
        <begin position="1"/>
        <end position="31"/>
    </location>
</feature>
<feature type="chain" id="PRO_5040487667" evidence="1">
    <location>
        <begin position="32"/>
        <end position="443"/>
    </location>
</feature>
<dbReference type="AlphaFoldDB" id="A0A9N8HER0"/>
<name>A0A9N8HER0_9STRA</name>
<organism evidence="2 3">
    <name type="scientific">Seminavis robusta</name>
    <dbReference type="NCBI Taxonomy" id="568900"/>
    <lineage>
        <taxon>Eukaryota</taxon>
        <taxon>Sar</taxon>
        <taxon>Stramenopiles</taxon>
        <taxon>Ochrophyta</taxon>
        <taxon>Bacillariophyta</taxon>
        <taxon>Bacillariophyceae</taxon>
        <taxon>Bacillariophycidae</taxon>
        <taxon>Naviculales</taxon>
        <taxon>Naviculaceae</taxon>
        <taxon>Seminavis</taxon>
    </lineage>
</organism>
<gene>
    <name evidence="2" type="ORF">SEMRO_421_G139450.1</name>
</gene>
<protein>
    <submittedName>
        <fullName evidence="2">Uncharacterized protein</fullName>
    </submittedName>
</protein>
<dbReference type="Proteomes" id="UP001153069">
    <property type="component" value="Unassembled WGS sequence"/>
</dbReference>
<reference evidence="2" key="1">
    <citation type="submission" date="2020-06" db="EMBL/GenBank/DDBJ databases">
        <authorList>
            <consortium name="Plant Systems Biology data submission"/>
        </authorList>
    </citation>
    <scope>NUCLEOTIDE SEQUENCE</scope>
    <source>
        <strain evidence="2">D6</strain>
    </source>
</reference>
<keyword evidence="1" id="KW-0732">Signal</keyword>
<dbReference type="OrthoDB" id="42643at2759"/>
<proteinExistence type="predicted"/>